<keyword evidence="2" id="KW-1185">Reference proteome</keyword>
<organism evidence="1 2">
    <name type="scientific">Crateriforma conspicua</name>
    <dbReference type="NCBI Taxonomy" id="2527996"/>
    <lineage>
        <taxon>Bacteria</taxon>
        <taxon>Pseudomonadati</taxon>
        <taxon>Planctomycetota</taxon>
        <taxon>Planctomycetia</taxon>
        <taxon>Planctomycetales</taxon>
        <taxon>Planctomycetaceae</taxon>
        <taxon>Crateriforma</taxon>
    </lineage>
</organism>
<sequence>MRYEFLDRVSARICNSWSTMRLILLLAICYSQLLGSLCCAQVVETNESGPQKTQDSRIPASFLNALISNNESIKIFDVKCRIEQTVDRPWGDISVSERIFRYQSTGSNPVLFVSSLAIDRFGASRADDDSRTRSIYGLQYTDNGRYLLVTPGNRKRGSYSDIDQVRKSFGIPEFSTLGINPFPFIDRVDDATRAFLSSLKTGAESVSSQEVGQKHVLVELFTGAETQSGLCTQWRFDRDTLMPDQRVVRVLTPEGTKGRVFSRTNYVWRSQNGVYVPVSLKRTEFQRARVGGEIKSYESYLQADFVWNHCCSNRAFKVLDLENVTEFDQITDLLHWVDE</sequence>
<proteinExistence type="predicted"/>
<protein>
    <submittedName>
        <fullName evidence="1">Uncharacterized protein</fullName>
    </submittedName>
</protein>
<gene>
    <name evidence="1" type="ORF">Pan14r_15160</name>
</gene>
<accession>A0A5C5Y3H0</accession>
<comment type="caution">
    <text evidence="1">The sequence shown here is derived from an EMBL/GenBank/DDBJ whole genome shotgun (WGS) entry which is preliminary data.</text>
</comment>
<name>A0A5C5Y3H0_9PLAN</name>
<dbReference type="EMBL" id="SJPL01000001">
    <property type="protein sequence ID" value="TWT69231.1"/>
    <property type="molecule type" value="Genomic_DNA"/>
</dbReference>
<reference evidence="1 2" key="1">
    <citation type="submission" date="2019-02" db="EMBL/GenBank/DDBJ databases">
        <title>Deep-cultivation of Planctomycetes and their phenomic and genomic characterization uncovers novel biology.</title>
        <authorList>
            <person name="Wiegand S."/>
            <person name="Jogler M."/>
            <person name="Boedeker C."/>
            <person name="Pinto D."/>
            <person name="Vollmers J."/>
            <person name="Rivas-Marin E."/>
            <person name="Kohn T."/>
            <person name="Peeters S.H."/>
            <person name="Heuer A."/>
            <person name="Rast P."/>
            <person name="Oberbeckmann S."/>
            <person name="Bunk B."/>
            <person name="Jeske O."/>
            <person name="Meyerdierks A."/>
            <person name="Storesund J.E."/>
            <person name="Kallscheuer N."/>
            <person name="Luecker S."/>
            <person name="Lage O.M."/>
            <person name="Pohl T."/>
            <person name="Merkel B.J."/>
            <person name="Hornburger P."/>
            <person name="Mueller R.-W."/>
            <person name="Bruemmer F."/>
            <person name="Labrenz M."/>
            <person name="Spormann A.M."/>
            <person name="Op Den Camp H."/>
            <person name="Overmann J."/>
            <person name="Amann R."/>
            <person name="Jetten M.S.M."/>
            <person name="Mascher T."/>
            <person name="Medema M.H."/>
            <person name="Devos D.P."/>
            <person name="Kaster A.-K."/>
            <person name="Ovreas L."/>
            <person name="Rohde M."/>
            <person name="Galperin M.Y."/>
            <person name="Jogler C."/>
        </authorList>
    </citation>
    <scope>NUCLEOTIDE SEQUENCE [LARGE SCALE GENOMIC DNA]</scope>
    <source>
        <strain evidence="1 2">Pan14r</strain>
    </source>
</reference>
<dbReference type="AlphaFoldDB" id="A0A5C5Y3H0"/>
<evidence type="ECO:0000313" key="1">
    <source>
        <dbReference type="EMBL" id="TWT69231.1"/>
    </source>
</evidence>
<dbReference type="Proteomes" id="UP000317238">
    <property type="component" value="Unassembled WGS sequence"/>
</dbReference>
<evidence type="ECO:0000313" key="2">
    <source>
        <dbReference type="Proteomes" id="UP000317238"/>
    </source>
</evidence>